<keyword evidence="3" id="KW-0547">Nucleotide-binding</keyword>
<comment type="similarity">
    <text evidence="1">Belongs to the ABC transporter superfamily.</text>
</comment>
<keyword evidence="5" id="KW-0029">Amino-acid transport</keyword>
<dbReference type="SUPFAM" id="SSF52540">
    <property type="entry name" value="P-loop containing nucleoside triphosphate hydrolases"/>
    <property type="match status" value="1"/>
</dbReference>
<dbReference type="GO" id="GO:0015658">
    <property type="term" value="F:branched-chain amino acid transmembrane transporter activity"/>
    <property type="evidence" value="ECO:0007669"/>
    <property type="project" value="TreeGrafter"/>
</dbReference>
<dbReference type="CDD" id="cd03224">
    <property type="entry name" value="ABC_TM1139_LivF_branched"/>
    <property type="match status" value="1"/>
</dbReference>
<protein>
    <submittedName>
        <fullName evidence="7">ABC-type urea/branched-chain amino acid transporter ATP-binding component UrtE</fullName>
    </submittedName>
</protein>
<dbReference type="GO" id="GO:0015807">
    <property type="term" value="P:L-amino acid transport"/>
    <property type="evidence" value="ECO:0007669"/>
    <property type="project" value="TreeGrafter"/>
</dbReference>
<keyword evidence="4 7" id="KW-0067">ATP-binding</keyword>
<dbReference type="PROSITE" id="PS50893">
    <property type="entry name" value="ABC_TRANSPORTER_2"/>
    <property type="match status" value="1"/>
</dbReference>
<dbReference type="PANTHER" id="PTHR43820">
    <property type="entry name" value="HIGH-AFFINITY BRANCHED-CHAIN AMINO ACID TRANSPORT ATP-BINDING PROTEIN LIVF"/>
    <property type="match status" value="1"/>
</dbReference>
<dbReference type="InterPro" id="IPR052156">
    <property type="entry name" value="BCAA_Transport_ATP-bd_LivF"/>
</dbReference>
<dbReference type="EMBL" id="AP010656">
    <property type="protein sequence ID" value="BAG83492.1"/>
    <property type="molecule type" value="Genomic_DNA"/>
</dbReference>
<reference evidence="8" key="1">
    <citation type="journal article" date="2008" name="Science">
        <title>Genome of an endosymbiont coupling N2 fixation to cellulolysis within RT protist cells in termite gut.</title>
        <authorList>
            <person name="Hongoh Y."/>
            <person name="Sharma V.K."/>
            <person name="Prakash T."/>
            <person name="Noda S."/>
            <person name="Toh H."/>
            <person name="Taylor T.D."/>
            <person name="Kudo T."/>
            <person name="Sakaki Y."/>
            <person name="Toyoda A."/>
            <person name="Hattori M."/>
            <person name="Ohkuma M."/>
        </authorList>
    </citation>
    <scope>NUCLEOTIDE SEQUENCE [LARGE SCALE GENOMIC DNA]</scope>
</reference>
<proteinExistence type="inferred from homology"/>
<sequence>MSNIILETKNVRAAYGESRILWGVDVQVQRGKVTTIMGRNGVGKTTFLRTIMGLVKTKDPIIFNGEEIQYLPTYKRARKGIGYVPQGREIFSKLTVYENIFIGTEARNDSIHSFDEEEIYGLFPILEDFRNRLGGNISGGQQQQLAIARALVGKPNLLILDEPTEGIQPSVIQEITEVLNHLVDQGLSVLLVEQKLDFARSISSYYYIMDRGKIVKHIDKMDVDFEELKIYLSI</sequence>
<dbReference type="Pfam" id="PF00005">
    <property type="entry name" value="ABC_tran"/>
    <property type="match status" value="1"/>
</dbReference>
<dbReference type="InterPro" id="IPR003439">
    <property type="entry name" value="ABC_transporter-like_ATP-bd"/>
</dbReference>
<dbReference type="Gene3D" id="3.40.50.300">
    <property type="entry name" value="P-loop containing nucleotide triphosphate hydrolases"/>
    <property type="match status" value="1"/>
</dbReference>
<keyword evidence="2" id="KW-0813">Transport</keyword>
<evidence type="ECO:0000313" key="8">
    <source>
        <dbReference type="Proteomes" id="UP000000723"/>
    </source>
</evidence>
<evidence type="ECO:0000256" key="3">
    <source>
        <dbReference type="ARBA" id="ARBA00022741"/>
    </source>
</evidence>
<dbReference type="KEGG" id="aps:CFPG_229"/>
<evidence type="ECO:0000259" key="6">
    <source>
        <dbReference type="PROSITE" id="PS50893"/>
    </source>
</evidence>
<accession>B6YQM0</accession>
<dbReference type="OrthoDB" id="9785229at2"/>
<dbReference type="HOGENOM" id="CLU_000604_1_2_10"/>
<dbReference type="AlphaFoldDB" id="B6YQM0"/>
<dbReference type="GO" id="GO:0005524">
    <property type="term" value="F:ATP binding"/>
    <property type="evidence" value="ECO:0007669"/>
    <property type="project" value="UniProtKB-KW"/>
</dbReference>
<feature type="domain" description="ABC transporter" evidence="6">
    <location>
        <begin position="6"/>
        <end position="230"/>
    </location>
</feature>
<gene>
    <name evidence="7" type="ordered locus">CFPG_229</name>
</gene>
<evidence type="ECO:0000256" key="1">
    <source>
        <dbReference type="ARBA" id="ARBA00005417"/>
    </source>
</evidence>
<evidence type="ECO:0000256" key="4">
    <source>
        <dbReference type="ARBA" id="ARBA00022840"/>
    </source>
</evidence>
<organism evidence="7 8">
    <name type="scientific">Azobacteroides pseudotrichonymphae genomovar. CFP2</name>
    <dbReference type="NCBI Taxonomy" id="511995"/>
    <lineage>
        <taxon>Bacteria</taxon>
        <taxon>Pseudomonadati</taxon>
        <taxon>Bacteroidota</taxon>
        <taxon>Bacteroidia</taxon>
        <taxon>Bacteroidales</taxon>
        <taxon>Candidatus Azobacteroides</taxon>
    </lineage>
</organism>
<dbReference type="InterPro" id="IPR027417">
    <property type="entry name" value="P-loop_NTPase"/>
</dbReference>
<keyword evidence="8" id="KW-1185">Reference proteome</keyword>
<dbReference type="GO" id="GO:0016887">
    <property type="term" value="F:ATP hydrolysis activity"/>
    <property type="evidence" value="ECO:0007669"/>
    <property type="project" value="InterPro"/>
</dbReference>
<dbReference type="NCBIfam" id="TIGR03410">
    <property type="entry name" value="urea_trans_UrtE"/>
    <property type="match status" value="1"/>
</dbReference>
<dbReference type="PANTHER" id="PTHR43820:SF5">
    <property type="entry name" value="HIGH-AFFINITY BRANCHED-CHAIN AMINO ACID TRANSPORT ATP-BINDING PROTEIN"/>
    <property type="match status" value="1"/>
</dbReference>
<evidence type="ECO:0000256" key="2">
    <source>
        <dbReference type="ARBA" id="ARBA00022448"/>
    </source>
</evidence>
<evidence type="ECO:0000256" key="5">
    <source>
        <dbReference type="ARBA" id="ARBA00022970"/>
    </source>
</evidence>
<evidence type="ECO:0000313" key="7">
    <source>
        <dbReference type="EMBL" id="BAG83492.1"/>
    </source>
</evidence>
<dbReference type="eggNOG" id="COG0410">
    <property type="taxonomic scope" value="Bacteria"/>
</dbReference>
<dbReference type="Proteomes" id="UP000000723">
    <property type="component" value="Chromosome"/>
</dbReference>
<dbReference type="STRING" id="511995.CFPG_229"/>
<name>B6YQM0_AZOPC</name>
<dbReference type="InterPro" id="IPR017780">
    <property type="entry name" value="ABC_transptr_urea_ATP-bd_UrtE"/>
</dbReference>
<dbReference type="SMART" id="SM00382">
    <property type="entry name" value="AAA"/>
    <property type="match status" value="1"/>
</dbReference>
<dbReference type="InterPro" id="IPR003593">
    <property type="entry name" value="AAA+_ATPase"/>
</dbReference>